<accession>A0A6B0GEW2</accession>
<feature type="transmembrane region" description="Helical" evidence="11">
    <location>
        <begin position="348"/>
        <end position="370"/>
    </location>
</feature>
<keyword evidence="9 11" id="KW-0472">Membrane</keyword>
<keyword evidence="5 11" id="KW-0808">Transferase</keyword>
<feature type="transmembrane region" description="Helical" evidence="11">
    <location>
        <begin position="264"/>
        <end position="284"/>
    </location>
</feature>
<evidence type="ECO:0000256" key="6">
    <source>
        <dbReference type="ARBA" id="ARBA00022692"/>
    </source>
</evidence>
<dbReference type="Pfam" id="PF01040">
    <property type="entry name" value="UbiA"/>
    <property type="match status" value="1"/>
</dbReference>
<dbReference type="CDD" id="cd13957">
    <property type="entry name" value="PT_UbiA_Cox10"/>
    <property type="match status" value="1"/>
</dbReference>
<feature type="transmembrane region" description="Helical" evidence="11">
    <location>
        <begin position="59"/>
        <end position="81"/>
    </location>
</feature>
<evidence type="ECO:0000313" key="14">
    <source>
        <dbReference type="Proteomes" id="UP000451471"/>
    </source>
</evidence>
<comment type="caution">
    <text evidence="11">Lacks conserved residue(s) required for the propagation of feature annotation.</text>
</comment>
<dbReference type="HAMAP" id="MF_00154">
    <property type="entry name" value="CyoE_CtaB"/>
    <property type="match status" value="1"/>
</dbReference>
<evidence type="ECO:0000256" key="3">
    <source>
        <dbReference type="ARBA" id="ARBA00004919"/>
    </source>
</evidence>
<dbReference type="InterPro" id="IPR044878">
    <property type="entry name" value="UbiA_sf"/>
</dbReference>
<evidence type="ECO:0000256" key="2">
    <source>
        <dbReference type="ARBA" id="ARBA00004651"/>
    </source>
</evidence>
<evidence type="ECO:0000313" key="13">
    <source>
        <dbReference type="EMBL" id="MWG33274.1"/>
    </source>
</evidence>
<dbReference type="EC" id="2.5.1.141" evidence="11"/>
<feature type="transmembrane region" description="Helical" evidence="11">
    <location>
        <begin position="420"/>
        <end position="438"/>
    </location>
</feature>
<keyword evidence="14" id="KW-1185">Reference proteome</keyword>
<dbReference type="NCBIfam" id="TIGR01473">
    <property type="entry name" value="cyoE_ctaB"/>
    <property type="match status" value="1"/>
</dbReference>
<dbReference type="PANTHER" id="PTHR43448">
    <property type="entry name" value="PROTOHEME IX FARNESYLTRANSFERASE, MITOCHONDRIAL"/>
    <property type="match status" value="1"/>
</dbReference>
<keyword evidence="6 11" id="KW-0812">Transmembrane</keyword>
<evidence type="ECO:0000256" key="7">
    <source>
        <dbReference type="ARBA" id="ARBA00022989"/>
    </source>
</evidence>
<organism evidence="13 14">
    <name type="scientific">Halomarina oriensis</name>
    <dbReference type="NCBI Taxonomy" id="671145"/>
    <lineage>
        <taxon>Archaea</taxon>
        <taxon>Methanobacteriati</taxon>
        <taxon>Methanobacteriota</taxon>
        <taxon>Stenosarchaea group</taxon>
        <taxon>Halobacteria</taxon>
        <taxon>Halobacteriales</taxon>
        <taxon>Natronomonadaceae</taxon>
        <taxon>Halomarina</taxon>
    </lineage>
</organism>
<keyword evidence="7 11" id="KW-1133">Transmembrane helix</keyword>
<comment type="miscellaneous">
    <text evidence="11">Carbon 2 of the heme B porphyrin ring is defined according to the Fischer nomenclature.</text>
</comment>
<name>A0A6B0GEW2_9EURY</name>
<feature type="transmembrane region" description="Helical" evidence="11">
    <location>
        <begin position="115"/>
        <end position="137"/>
    </location>
</feature>
<sequence>MTTVSRPRFTSLLAATLVGVYLLVVVGATASLADAVAACGTWPTCSGPLTDPQVAVATGHRLVAVVVGLLGLTTAVVGWSAATTRVRLALLVAGVAYPLQAGVGASVALEGAPRALAGTHLLVGTVIFTALALALAWQLEAETGTDDRPDGSLDTPDPALDETPVDRPTAPLAADVGPVARAKRVGWAYFQLMKPRLMWLLCLVASAGMALAAGPDLSLDTIVFTLLGGVLSIGASGTFNHVLERDVDKRMQRTSDRPLATHEVPVRNALAFAAVLTVLSLVAFLQVNVLVATLGFVAILFYSVVYTLVLKPNTVQNTVIGGAAGALPALIGYVAVTGWVGIDGLGSLLPGLVLAGVIFLWTPAHFYNLALAYKDDYARGGFPMMPVVRGETVTRKHILWYLAATLIAATALTAQTGLGWLYAAATVVFGGVFLWAVVRLHREQTESAAFRAFHASNAYLGTVLIAVLVDASVV</sequence>
<feature type="transmembrane region" description="Helical" evidence="11">
    <location>
        <begin position="450"/>
        <end position="469"/>
    </location>
</feature>
<dbReference type="NCBIfam" id="NF003349">
    <property type="entry name" value="PRK04375.1-2"/>
    <property type="match status" value="1"/>
</dbReference>
<gene>
    <name evidence="11" type="primary">ctaB</name>
    <name evidence="13" type="ORF">GQS65_02000</name>
</gene>
<reference evidence="13 14" key="1">
    <citation type="submission" date="2019-12" db="EMBL/GenBank/DDBJ databases">
        <title>Halocatena pleomorpha gen. nov. sp. nov., an extremely halophilic archaeon of family Halobacteriaceae isolated from saltpan soil.</title>
        <authorList>
            <person name="Pal Y."/>
            <person name="Verma A."/>
            <person name="Krishnamurthi S."/>
            <person name="Kumar P."/>
        </authorList>
    </citation>
    <scope>NUCLEOTIDE SEQUENCE [LARGE SCALE GENOMIC DNA]</scope>
    <source>
        <strain evidence="13 14">JCM 16495</strain>
    </source>
</reference>
<feature type="transmembrane region" description="Helical" evidence="11">
    <location>
        <begin position="322"/>
        <end position="342"/>
    </location>
</feature>
<dbReference type="Gene3D" id="1.10.357.140">
    <property type="entry name" value="UbiA prenyltransferase"/>
    <property type="match status" value="1"/>
</dbReference>
<feature type="region of interest" description="Disordered" evidence="12">
    <location>
        <begin position="144"/>
        <end position="172"/>
    </location>
</feature>
<feature type="transmembrane region" description="Helical" evidence="11">
    <location>
        <begin position="398"/>
        <end position="414"/>
    </location>
</feature>
<dbReference type="UniPathway" id="UPA00834">
    <property type="reaction ID" value="UER00712"/>
</dbReference>
<comment type="subcellular location">
    <subcellularLocation>
        <location evidence="2 11">Cell membrane</location>
        <topology evidence="2 11">Multi-pass membrane protein</topology>
    </subcellularLocation>
</comment>
<feature type="transmembrane region" description="Helical" evidence="11">
    <location>
        <begin position="290"/>
        <end position="310"/>
    </location>
</feature>
<protein>
    <recommendedName>
        <fullName evidence="11">Protoheme IX farnesyltransferase</fullName>
        <ecNumber evidence="11">2.5.1.141</ecNumber>
    </recommendedName>
    <alternativeName>
        <fullName evidence="11">Heme B farnesyltransferase</fullName>
    </alternativeName>
    <alternativeName>
        <fullName evidence="11">Heme O synthase</fullName>
    </alternativeName>
</protein>
<evidence type="ECO:0000256" key="12">
    <source>
        <dbReference type="SAM" id="MobiDB-lite"/>
    </source>
</evidence>
<evidence type="ECO:0000256" key="5">
    <source>
        <dbReference type="ARBA" id="ARBA00022679"/>
    </source>
</evidence>
<comment type="caution">
    <text evidence="13">The sequence shown here is derived from an EMBL/GenBank/DDBJ whole genome shotgun (WGS) entry which is preliminary data.</text>
</comment>
<dbReference type="Proteomes" id="UP000451471">
    <property type="component" value="Unassembled WGS sequence"/>
</dbReference>
<evidence type="ECO:0000256" key="10">
    <source>
        <dbReference type="ARBA" id="ARBA00047690"/>
    </source>
</evidence>
<dbReference type="GO" id="GO:0008495">
    <property type="term" value="F:protoheme IX farnesyltransferase activity"/>
    <property type="evidence" value="ECO:0007669"/>
    <property type="project" value="UniProtKB-UniRule"/>
</dbReference>
<keyword evidence="11" id="KW-1003">Cell membrane</keyword>
<evidence type="ECO:0000256" key="11">
    <source>
        <dbReference type="HAMAP-Rule" id="MF_00154"/>
    </source>
</evidence>
<proteinExistence type="inferred from homology"/>
<feature type="transmembrane region" description="Helical" evidence="11">
    <location>
        <begin position="221"/>
        <end position="243"/>
    </location>
</feature>
<dbReference type="PANTHER" id="PTHR43448:SF2">
    <property type="entry name" value="PROTOHEME IX FARNESYLTRANSFERASE, MITOCHONDRIAL"/>
    <property type="match status" value="1"/>
</dbReference>
<comment type="function">
    <text evidence="1 11">Converts heme B (protoheme IX) to heme O by substitution of the vinyl group on carbon 2 of heme B porphyrin ring with a hydroxyethyl farnesyl side group.</text>
</comment>
<feature type="transmembrane region" description="Helical" evidence="11">
    <location>
        <begin position="197"/>
        <end position="215"/>
    </location>
</feature>
<dbReference type="InterPro" id="IPR000537">
    <property type="entry name" value="UbiA_prenyltransferase"/>
</dbReference>
<comment type="catalytic activity">
    <reaction evidence="10 11">
        <text>heme b + (2E,6E)-farnesyl diphosphate + H2O = Fe(II)-heme o + diphosphate</text>
        <dbReference type="Rhea" id="RHEA:28070"/>
        <dbReference type="ChEBI" id="CHEBI:15377"/>
        <dbReference type="ChEBI" id="CHEBI:33019"/>
        <dbReference type="ChEBI" id="CHEBI:60344"/>
        <dbReference type="ChEBI" id="CHEBI:60530"/>
        <dbReference type="ChEBI" id="CHEBI:175763"/>
        <dbReference type="EC" id="2.5.1.141"/>
    </reaction>
</comment>
<evidence type="ECO:0000256" key="9">
    <source>
        <dbReference type="ARBA" id="ARBA00023136"/>
    </source>
</evidence>
<dbReference type="EMBL" id="WSZK01000006">
    <property type="protein sequence ID" value="MWG33274.1"/>
    <property type="molecule type" value="Genomic_DNA"/>
</dbReference>
<comment type="pathway">
    <text evidence="3 11">Porphyrin-containing compound metabolism; heme O biosynthesis; heme O from protoheme: step 1/1.</text>
</comment>
<evidence type="ECO:0000256" key="1">
    <source>
        <dbReference type="ARBA" id="ARBA00004019"/>
    </source>
</evidence>
<dbReference type="InterPro" id="IPR006369">
    <property type="entry name" value="Protohaem_IX_farnesylTrfase"/>
</dbReference>
<dbReference type="AlphaFoldDB" id="A0A6B0GEW2"/>
<evidence type="ECO:0000256" key="4">
    <source>
        <dbReference type="ARBA" id="ARBA00010223"/>
    </source>
</evidence>
<dbReference type="GO" id="GO:0005886">
    <property type="term" value="C:plasma membrane"/>
    <property type="evidence" value="ECO:0007669"/>
    <property type="project" value="UniProtKB-SubCell"/>
</dbReference>
<feature type="transmembrane region" description="Helical" evidence="11">
    <location>
        <begin position="88"/>
        <end position="109"/>
    </location>
</feature>
<evidence type="ECO:0000256" key="8">
    <source>
        <dbReference type="ARBA" id="ARBA00023133"/>
    </source>
</evidence>
<comment type="similarity">
    <text evidence="4">In the C-terminal section; belongs to the UbiA prenyltransferase family. Protoheme IX farnesyltransferase subfamily.</text>
</comment>
<keyword evidence="8 11" id="KW-0350">Heme biosynthesis</keyword>
<comment type="similarity">
    <text evidence="11">Belongs to the UbiA prenyltransferase family. Protoheme IX farnesyltransferase subfamily.</text>
</comment>
<dbReference type="GO" id="GO:0048034">
    <property type="term" value="P:heme O biosynthetic process"/>
    <property type="evidence" value="ECO:0007669"/>
    <property type="project" value="UniProtKB-UniRule"/>
</dbReference>